<evidence type="ECO:0000313" key="2">
    <source>
        <dbReference type="Proteomes" id="UP000315440"/>
    </source>
</evidence>
<dbReference type="AlphaFoldDB" id="A0A5C5ZXL7"/>
<protein>
    <submittedName>
        <fullName evidence="1">Phage portal protein, lambda family</fullName>
    </submittedName>
</protein>
<dbReference type="InterPro" id="IPR006429">
    <property type="entry name" value="Phage_lambda_portal"/>
</dbReference>
<dbReference type="Proteomes" id="UP000315440">
    <property type="component" value="Unassembled WGS sequence"/>
</dbReference>
<gene>
    <name evidence="1" type="ORF">Mal64_14020</name>
</gene>
<dbReference type="RefSeq" id="WP_146398363.1">
    <property type="nucleotide sequence ID" value="NZ_SJPQ01000001.1"/>
</dbReference>
<dbReference type="GO" id="GO:0019068">
    <property type="term" value="P:virion assembly"/>
    <property type="evidence" value="ECO:0007669"/>
    <property type="project" value="InterPro"/>
</dbReference>
<comment type="caution">
    <text evidence="1">The sequence shown here is derived from an EMBL/GenBank/DDBJ whole genome shotgun (WGS) entry which is preliminary data.</text>
</comment>
<evidence type="ECO:0000313" key="1">
    <source>
        <dbReference type="EMBL" id="TWT91003.1"/>
    </source>
</evidence>
<dbReference type="Pfam" id="PF05136">
    <property type="entry name" value="Phage_portal_2"/>
    <property type="match status" value="1"/>
</dbReference>
<sequence length="467" mass="51760">MPESTEAPSAGLNRLESRLQEAFDALWDSFVDPHEAYHGEGDGWWLPVSVAGQGRGAGEGLAAPQLAQLREECRLLALTNEFAINGHENRISYAVGAGHVYHATIRKGIDAPMELAARVQAVIDEFLEVNRWHARQQESMRRLDRDGEVFLRFFVDSRGVTRIRYIEPHQIARPTAESHNPHATHGVLTDPHDVERVEGYYIDDELTAAAEVQHRKANVDSNVKRGLPLFAPVRSNLRRAEKLLRNMSVVAEIQSAIALIRRHRSASRTGVEQFVANQATQNAADRSGRVRRLTEYGPGTILDAPAGLEYEFPATGVDASSYVTILQAELRAVAARLVMPEFMFTSDASNANFSSTMVAEGPAVKMFERVQAATIEHDLEVMWRVIDGAVRAGRLPDGVGQAVQVQATAPSVHVRNRIEETRIDQIAHQSGVLSPQSWSQHLGLDYDQEQKNLRLHDEKMAGGQNAK</sequence>
<name>A0A5C5ZXL7_9BACT</name>
<organism evidence="1 2">
    <name type="scientific">Pseudobythopirellula maris</name>
    <dbReference type="NCBI Taxonomy" id="2527991"/>
    <lineage>
        <taxon>Bacteria</taxon>
        <taxon>Pseudomonadati</taxon>
        <taxon>Planctomycetota</taxon>
        <taxon>Planctomycetia</taxon>
        <taxon>Pirellulales</taxon>
        <taxon>Lacipirellulaceae</taxon>
        <taxon>Pseudobythopirellula</taxon>
    </lineage>
</organism>
<dbReference type="GO" id="GO:0005198">
    <property type="term" value="F:structural molecule activity"/>
    <property type="evidence" value="ECO:0007669"/>
    <property type="project" value="InterPro"/>
</dbReference>
<dbReference type="EMBL" id="SJPQ01000001">
    <property type="protein sequence ID" value="TWT91003.1"/>
    <property type="molecule type" value="Genomic_DNA"/>
</dbReference>
<dbReference type="OrthoDB" id="208663at2"/>
<keyword evidence="2" id="KW-1185">Reference proteome</keyword>
<reference evidence="1 2" key="1">
    <citation type="submission" date="2019-02" db="EMBL/GenBank/DDBJ databases">
        <title>Deep-cultivation of Planctomycetes and their phenomic and genomic characterization uncovers novel biology.</title>
        <authorList>
            <person name="Wiegand S."/>
            <person name="Jogler M."/>
            <person name="Boedeker C."/>
            <person name="Pinto D."/>
            <person name="Vollmers J."/>
            <person name="Rivas-Marin E."/>
            <person name="Kohn T."/>
            <person name="Peeters S.H."/>
            <person name="Heuer A."/>
            <person name="Rast P."/>
            <person name="Oberbeckmann S."/>
            <person name="Bunk B."/>
            <person name="Jeske O."/>
            <person name="Meyerdierks A."/>
            <person name="Storesund J.E."/>
            <person name="Kallscheuer N."/>
            <person name="Luecker S."/>
            <person name="Lage O.M."/>
            <person name="Pohl T."/>
            <person name="Merkel B.J."/>
            <person name="Hornburger P."/>
            <person name="Mueller R.-W."/>
            <person name="Bruemmer F."/>
            <person name="Labrenz M."/>
            <person name="Spormann A.M."/>
            <person name="Op Den Camp H."/>
            <person name="Overmann J."/>
            <person name="Amann R."/>
            <person name="Jetten M.S.M."/>
            <person name="Mascher T."/>
            <person name="Medema M.H."/>
            <person name="Devos D.P."/>
            <person name="Kaster A.-K."/>
            <person name="Ovreas L."/>
            <person name="Rohde M."/>
            <person name="Galperin M.Y."/>
            <person name="Jogler C."/>
        </authorList>
    </citation>
    <scope>NUCLEOTIDE SEQUENCE [LARGE SCALE GENOMIC DNA]</scope>
    <source>
        <strain evidence="1 2">Mal64</strain>
    </source>
</reference>
<accession>A0A5C5ZXL7</accession>
<proteinExistence type="predicted"/>